<organism evidence="1 2">
    <name type="scientific">Pseudomonas azotoformans</name>
    <dbReference type="NCBI Taxonomy" id="47878"/>
    <lineage>
        <taxon>Bacteria</taxon>
        <taxon>Pseudomonadati</taxon>
        <taxon>Pseudomonadota</taxon>
        <taxon>Gammaproteobacteria</taxon>
        <taxon>Pseudomonadales</taxon>
        <taxon>Pseudomonadaceae</taxon>
        <taxon>Pseudomonas</taxon>
    </lineage>
</organism>
<sequence>MRQAGSSETQPGLQWVACETRASQLNTQQQMIFMAIQAQLVVVFIQPRVRLMAIQTIKQG</sequence>
<protein>
    <submittedName>
        <fullName evidence="1">Uncharacterized protein</fullName>
    </submittedName>
</protein>
<dbReference type="AlphaFoldDB" id="A0A1V2J8B3"/>
<name>A0A1V2J8B3_PSEAZ</name>
<dbReference type="Proteomes" id="UP000188559">
    <property type="component" value="Unassembled WGS sequence"/>
</dbReference>
<keyword evidence="2" id="KW-1185">Reference proteome</keyword>
<reference evidence="1 2" key="1">
    <citation type="submission" date="2016-10" db="EMBL/GenBank/DDBJ databases">
        <title>Pseudomonas lactis sp. nov. and Pseudomonas paralactis sp. nov., isolated from bovine raw milk.</title>
        <authorList>
            <person name="Von Neubeck M."/>
            <person name="Huptas C."/>
            <person name="Glueck C."/>
            <person name="Krewinkel M."/>
            <person name="Stoeckel M."/>
            <person name="Stressler T."/>
            <person name="Fischer L."/>
            <person name="Hinrichs J."/>
            <person name="Scherer S."/>
            <person name="Wenning M."/>
        </authorList>
    </citation>
    <scope>NUCLEOTIDE SEQUENCE [LARGE SCALE GENOMIC DNA]</scope>
    <source>
        <strain evidence="1 2">DSM 18862</strain>
    </source>
</reference>
<evidence type="ECO:0000313" key="2">
    <source>
        <dbReference type="Proteomes" id="UP000188559"/>
    </source>
</evidence>
<proteinExistence type="predicted"/>
<dbReference type="EMBL" id="MNPV01000008">
    <property type="protein sequence ID" value="ONH41658.1"/>
    <property type="molecule type" value="Genomic_DNA"/>
</dbReference>
<accession>A0A1V2J8B3</accession>
<evidence type="ECO:0000313" key="1">
    <source>
        <dbReference type="EMBL" id="ONH41658.1"/>
    </source>
</evidence>
<comment type="caution">
    <text evidence="1">The sequence shown here is derived from an EMBL/GenBank/DDBJ whole genome shotgun (WGS) entry which is preliminary data.</text>
</comment>
<gene>
    <name evidence="1" type="ORF">BLL37_26260</name>
</gene>